<dbReference type="RefSeq" id="WP_133773693.1">
    <property type="nucleotide sequence ID" value="NZ_SNZR01000016.1"/>
</dbReference>
<dbReference type="InterPro" id="IPR052906">
    <property type="entry name" value="Type_IV_Methyl-Rstrct_Enzyme"/>
</dbReference>
<protein>
    <submittedName>
        <fullName evidence="3">Restriction system protein</fullName>
    </submittedName>
</protein>
<dbReference type="Gene3D" id="3.40.1350.10">
    <property type="match status" value="1"/>
</dbReference>
<dbReference type="PANTHER" id="PTHR30015">
    <property type="entry name" value="MRR RESTRICTION SYSTEM PROTEIN"/>
    <property type="match status" value="1"/>
</dbReference>
<accession>A0A4R7BNZ7</accession>
<dbReference type="InterPro" id="IPR011335">
    <property type="entry name" value="Restrct_endonuc-II-like"/>
</dbReference>
<dbReference type="GO" id="GO:0009307">
    <property type="term" value="P:DNA restriction-modification system"/>
    <property type="evidence" value="ECO:0007669"/>
    <property type="project" value="InterPro"/>
</dbReference>
<dbReference type="InterPro" id="IPR007560">
    <property type="entry name" value="Restrct_endonuc_IV_Mrr"/>
</dbReference>
<dbReference type="Pfam" id="PF04471">
    <property type="entry name" value="Mrr_cat"/>
    <property type="match status" value="1"/>
</dbReference>
<dbReference type="OrthoDB" id="9797274at2"/>
<dbReference type="PANTHER" id="PTHR30015:SF6">
    <property type="entry name" value="SLL1429 PROTEIN"/>
    <property type="match status" value="1"/>
</dbReference>
<keyword evidence="1" id="KW-0812">Transmembrane</keyword>
<keyword evidence="1" id="KW-0472">Membrane</keyword>
<keyword evidence="4" id="KW-1185">Reference proteome</keyword>
<dbReference type="AlphaFoldDB" id="A0A4R7BNZ7"/>
<evidence type="ECO:0000313" key="3">
    <source>
        <dbReference type="EMBL" id="TDR87081.1"/>
    </source>
</evidence>
<dbReference type="EMBL" id="SNZR01000016">
    <property type="protein sequence ID" value="TDR87081.1"/>
    <property type="molecule type" value="Genomic_DNA"/>
</dbReference>
<evidence type="ECO:0000256" key="1">
    <source>
        <dbReference type="SAM" id="Phobius"/>
    </source>
</evidence>
<dbReference type="GO" id="GO:0015666">
    <property type="term" value="F:restriction endodeoxyribonuclease activity"/>
    <property type="evidence" value="ECO:0007669"/>
    <property type="project" value="TreeGrafter"/>
</dbReference>
<comment type="caution">
    <text evidence="3">The sequence shown here is derived from an EMBL/GenBank/DDBJ whole genome shotgun (WGS) entry which is preliminary data.</text>
</comment>
<dbReference type="GO" id="GO:0003677">
    <property type="term" value="F:DNA binding"/>
    <property type="evidence" value="ECO:0007669"/>
    <property type="project" value="InterPro"/>
</dbReference>
<organism evidence="3 4">
    <name type="scientific">Enterovirga rhinocerotis</name>
    <dbReference type="NCBI Taxonomy" id="1339210"/>
    <lineage>
        <taxon>Bacteria</taxon>
        <taxon>Pseudomonadati</taxon>
        <taxon>Pseudomonadota</taxon>
        <taxon>Alphaproteobacteria</taxon>
        <taxon>Hyphomicrobiales</taxon>
        <taxon>Methylobacteriaceae</taxon>
        <taxon>Enterovirga</taxon>
    </lineage>
</organism>
<name>A0A4R7BNZ7_9HYPH</name>
<feature type="domain" description="Restriction endonuclease type IV Mrr" evidence="2">
    <location>
        <begin position="133"/>
        <end position="235"/>
    </location>
</feature>
<evidence type="ECO:0000313" key="4">
    <source>
        <dbReference type="Proteomes" id="UP000295122"/>
    </source>
</evidence>
<proteinExistence type="predicted"/>
<gene>
    <name evidence="3" type="ORF">EV668_4160</name>
</gene>
<feature type="transmembrane region" description="Helical" evidence="1">
    <location>
        <begin position="6"/>
        <end position="29"/>
    </location>
</feature>
<dbReference type="SUPFAM" id="SSF52980">
    <property type="entry name" value="Restriction endonuclease-like"/>
    <property type="match status" value="1"/>
</dbReference>
<dbReference type="Proteomes" id="UP000295122">
    <property type="component" value="Unassembled WGS sequence"/>
</dbReference>
<dbReference type="InterPro" id="IPR011856">
    <property type="entry name" value="tRNA_endonuc-like_dom_sf"/>
</dbReference>
<reference evidence="3 4" key="1">
    <citation type="submission" date="2019-03" db="EMBL/GenBank/DDBJ databases">
        <title>Genomic Encyclopedia of Type Strains, Phase IV (KMG-IV): sequencing the most valuable type-strain genomes for metagenomic binning, comparative biology and taxonomic classification.</title>
        <authorList>
            <person name="Goeker M."/>
        </authorList>
    </citation>
    <scope>NUCLEOTIDE SEQUENCE [LARGE SCALE GENOMIC DNA]</scope>
    <source>
        <strain evidence="3 4">DSM 25903</strain>
    </source>
</reference>
<evidence type="ECO:0000259" key="2">
    <source>
        <dbReference type="Pfam" id="PF04471"/>
    </source>
</evidence>
<keyword evidence="1" id="KW-1133">Transmembrane helix</keyword>
<sequence length="245" mass="26655">MAAPIGLDTILVAVAALLAPLLLFCVVVYRRQSAAIRSAMATASDVIGEHLETLTRRRAMLIRIDDYGVADTGRWQDEIRHFVDNVIRPRFSEEERRAVARGDWLAGHFRDEIEDRVLARARSLESANQAVSALTPGAFEAHCAGALTARGWSARTTVASGDQGADIIAEKSGVRLVVQCKLFQRPVGNKAVQEAFAAREHYGAHHAAVVTNAEFTRSARDLAATTGVVLLHYTQMSGLDRLGPE</sequence>